<proteinExistence type="predicted"/>
<dbReference type="InterPro" id="IPR001509">
    <property type="entry name" value="Epimerase_deHydtase"/>
</dbReference>
<dbReference type="AlphaFoldDB" id="A0A7S6UGE1"/>
<gene>
    <name evidence="2" type="ORF">INQ41_01700</name>
</gene>
<dbReference type="PANTHER" id="PTHR12126:SF11">
    <property type="entry name" value="NADH DEHYDROGENASE [UBIQUINONE] 1 ALPHA SUBCOMPLEX SUBUNIT 9, MITOCHONDRIAL"/>
    <property type="match status" value="1"/>
</dbReference>
<name>A0A7S6UGE1_9GAMM</name>
<accession>A0A7S6UGE1</accession>
<evidence type="ECO:0000313" key="2">
    <source>
        <dbReference type="EMBL" id="QOW19813.1"/>
    </source>
</evidence>
<organism evidence="2 3">
    <name type="scientific">Novilysobacter ciconiae</name>
    <dbReference type="NCBI Taxonomy" id="2781022"/>
    <lineage>
        <taxon>Bacteria</taxon>
        <taxon>Pseudomonadati</taxon>
        <taxon>Pseudomonadota</taxon>
        <taxon>Gammaproteobacteria</taxon>
        <taxon>Lysobacterales</taxon>
        <taxon>Lysobacteraceae</taxon>
        <taxon>Novilysobacter</taxon>
    </lineage>
</organism>
<dbReference type="Gene3D" id="3.40.50.720">
    <property type="entry name" value="NAD(P)-binding Rossmann-like Domain"/>
    <property type="match status" value="1"/>
</dbReference>
<dbReference type="Proteomes" id="UP000594059">
    <property type="component" value="Chromosome"/>
</dbReference>
<evidence type="ECO:0000313" key="3">
    <source>
        <dbReference type="Proteomes" id="UP000594059"/>
    </source>
</evidence>
<evidence type="ECO:0000259" key="1">
    <source>
        <dbReference type="Pfam" id="PF01370"/>
    </source>
</evidence>
<sequence>MLCGHLTRTTTMRDALVFGGSGQIGGALLARLAPAEWRVTAVSRQARPENPDEPGNGVRWLTGELDAPPALPARVDAIFSCGPLDGFARWYAAAGIDAARVVAFGSTSVETKERSDDPFERDLAARLATAERVLFERAKERGAALTILRPTLVYGVGRDANLTRIAALARRWGWFPLPGGATGLRQPVHVADLAEAALACLDRPASHGRAYAVPGGESLSYREMVARVLACLQPPARLLELPRPLFALALHAARISGRASGLGDAAIARMQQDLVFDPGPAQRDFDYRPRPFEPVDAMFRRP</sequence>
<keyword evidence="3" id="KW-1185">Reference proteome</keyword>
<feature type="domain" description="NAD-dependent epimerase/dehydratase" evidence="1">
    <location>
        <begin position="125"/>
        <end position="211"/>
    </location>
</feature>
<dbReference type="InterPro" id="IPR036291">
    <property type="entry name" value="NAD(P)-bd_dom_sf"/>
</dbReference>
<dbReference type="SUPFAM" id="SSF51735">
    <property type="entry name" value="NAD(P)-binding Rossmann-fold domains"/>
    <property type="match status" value="1"/>
</dbReference>
<dbReference type="GO" id="GO:0044877">
    <property type="term" value="F:protein-containing complex binding"/>
    <property type="evidence" value="ECO:0007669"/>
    <property type="project" value="TreeGrafter"/>
</dbReference>
<feature type="domain" description="NAD-dependent epimerase/dehydratase" evidence="1">
    <location>
        <begin position="15"/>
        <end position="81"/>
    </location>
</feature>
<dbReference type="EMBL" id="CP063656">
    <property type="protein sequence ID" value="QOW19813.1"/>
    <property type="molecule type" value="Genomic_DNA"/>
</dbReference>
<protein>
    <submittedName>
        <fullName evidence="2">NAD-dependent epimerase/dehydratase family protein</fullName>
    </submittedName>
</protein>
<dbReference type="InterPro" id="IPR051207">
    <property type="entry name" value="ComplexI_NDUFA9_subunit"/>
</dbReference>
<dbReference type="PANTHER" id="PTHR12126">
    <property type="entry name" value="NADH-UBIQUINONE OXIDOREDUCTASE 39 KDA SUBUNIT-RELATED"/>
    <property type="match status" value="1"/>
</dbReference>
<dbReference type="Pfam" id="PF01370">
    <property type="entry name" value="Epimerase"/>
    <property type="match status" value="2"/>
</dbReference>
<dbReference type="KEGG" id="lcic:INQ41_01700"/>
<reference evidence="2 3" key="1">
    <citation type="submission" date="2020-10" db="EMBL/GenBank/DDBJ databases">
        <title>complete genome sequencing of Lysobacter sp. H21R20.</title>
        <authorList>
            <person name="Bae J.-W."/>
            <person name="Lee S.-Y."/>
        </authorList>
    </citation>
    <scope>NUCLEOTIDE SEQUENCE [LARGE SCALE GENOMIC DNA]</scope>
    <source>
        <strain evidence="2 3">H21R20</strain>
    </source>
</reference>